<evidence type="ECO:0000313" key="2">
    <source>
        <dbReference type="EMBL" id="TGG95549.1"/>
    </source>
</evidence>
<evidence type="ECO:0000256" key="1">
    <source>
        <dbReference type="SAM" id="Phobius"/>
    </source>
</evidence>
<keyword evidence="1" id="KW-1133">Transmembrane helix</keyword>
<dbReference type="RefSeq" id="WP_135481305.1">
    <property type="nucleotide sequence ID" value="NZ_SRMF01000001.1"/>
</dbReference>
<feature type="transmembrane region" description="Helical" evidence="1">
    <location>
        <begin position="85"/>
        <end position="105"/>
    </location>
</feature>
<dbReference type="AlphaFoldDB" id="A0A4Z0WA87"/>
<sequence length="130" mass="14921">MEDYTNYMLGWVIYGVVGTLLYVLLWLGIRWMPGRNMRFFLRATLLAILVVPWRGEDPEVYFAPVIIVGAFAFMDTGPSAALLELQPLLAVILVIAVVTLVKEILEFGWRWRRRSADDGTDEKNKDEVKE</sequence>
<dbReference type="OrthoDB" id="6197862at2"/>
<feature type="transmembrane region" description="Helical" evidence="1">
    <location>
        <begin position="6"/>
        <end position="27"/>
    </location>
</feature>
<accession>A0A4Z0WA87</accession>
<reference evidence="2 3" key="1">
    <citation type="submission" date="2019-04" db="EMBL/GenBank/DDBJ databases">
        <title>Natronospirillum operosus gen. nov., sp. nov., a haloalkaliphilic satellite isolated from decaying biomass of laboratory culture of cyanobacterium Geitlerinema sp. and proposal of Natronospirillaceae fam. nov. and Saccharospirillaceae fam. nov.</title>
        <authorList>
            <person name="Kevbrin V."/>
            <person name="Boltyanskaya Y."/>
            <person name="Koziaeva V."/>
            <person name="Grouzdev D.S."/>
            <person name="Park M."/>
            <person name="Cho J."/>
        </authorList>
    </citation>
    <scope>NUCLEOTIDE SEQUENCE [LARGE SCALE GENOMIC DNA]</scope>
    <source>
        <strain evidence="2 3">G-116</strain>
    </source>
</reference>
<keyword evidence="3" id="KW-1185">Reference proteome</keyword>
<dbReference type="Proteomes" id="UP000297475">
    <property type="component" value="Unassembled WGS sequence"/>
</dbReference>
<evidence type="ECO:0000313" key="3">
    <source>
        <dbReference type="Proteomes" id="UP000297475"/>
    </source>
</evidence>
<organism evidence="2 3">
    <name type="scientific">Natronospirillum operosum</name>
    <dbReference type="NCBI Taxonomy" id="2759953"/>
    <lineage>
        <taxon>Bacteria</taxon>
        <taxon>Pseudomonadati</taxon>
        <taxon>Pseudomonadota</taxon>
        <taxon>Gammaproteobacteria</taxon>
        <taxon>Oceanospirillales</taxon>
        <taxon>Natronospirillaceae</taxon>
        <taxon>Natronospirillum</taxon>
    </lineage>
</organism>
<keyword evidence="1" id="KW-0472">Membrane</keyword>
<proteinExistence type="predicted"/>
<protein>
    <submittedName>
        <fullName evidence="2">Uncharacterized protein</fullName>
    </submittedName>
</protein>
<dbReference type="EMBL" id="SRMF01000001">
    <property type="protein sequence ID" value="TGG95549.1"/>
    <property type="molecule type" value="Genomic_DNA"/>
</dbReference>
<comment type="caution">
    <text evidence="2">The sequence shown here is derived from an EMBL/GenBank/DDBJ whole genome shotgun (WGS) entry which is preliminary data.</text>
</comment>
<keyword evidence="1" id="KW-0812">Transmembrane</keyword>
<name>A0A4Z0WA87_9GAMM</name>
<feature type="transmembrane region" description="Helical" evidence="1">
    <location>
        <begin position="39"/>
        <end position="55"/>
    </location>
</feature>
<gene>
    <name evidence="2" type="ORF">E4656_03790</name>
</gene>